<dbReference type="FunFam" id="3.80.10.10:FF:000383">
    <property type="entry name" value="Leucine-rich repeat receptor protein kinase EMS1"/>
    <property type="match status" value="1"/>
</dbReference>
<dbReference type="SMR" id="A0A1S4DCB3"/>
<dbReference type="STRING" id="4097.A0A1S4DCB3"/>
<dbReference type="PANTHER" id="PTHR47988">
    <property type="entry name" value="SOMATIC EMBRYOGENESIS RECEPTOR KINASE 1"/>
    <property type="match status" value="1"/>
</dbReference>
<evidence type="ECO:0000256" key="2">
    <source>
        <dbReference type="ARBA" id="ARBA00022729"/>
    </source>
</evidence>
<dbReference type="SUPFAM" id="SSF52058">
    <property type="entry name" value="L domain-like"/>
    <property type="match status" value="1"/>
</dbReference>
<gene>
    <name evidence="5" type="primary">LOC107828217</name>
</gene>
<evidence type="ECO:0000256" key="1">
    <source>
        <dbReference type="ARBA" id="ARBA00022614"/>
    </source>
</evidence>
<dbReference type="InterPro" id="IPR055414">
    <property type="entry name" value="LRR_R13L4/SHOC2-like"/>
</dbReference>
<proteinExistence type="predicted"/>
<keyword evidence="2" id="KW-0732">Signal</keyword>
<dbReference type="InterPro" id="IPR032675">
    <property type="entry name" value="LRR_dom_sf"/>
</dbReference>
<dbReference type="Pfam" id="PF23598">
    <property type="entry name" value="LRR_14"/>
    <property type="match status" value="1"/>
</dbReference>
<name>A0A1S4DCB3_TOBAC</name>
<reference evidence="5" key="1">
    <citation type="submission" date="2025-08" db="UniProtKB">
        <authorList>
            <consortium name="RefSeq"/>
        </authorList>
    </citation>
    <scope>IDENTIFICATION</scope>
</reference>
<evidence type="ECO:0000313" key="5">
    <source>
        <dbReference type="RefSeq" id="XP_016510978.1"/>
    </source>
</evidence>
<organism evidence="5">
    <name type="scientific">Nicotiana tabacum</name>
    <name type="common">Common tobacco</name>
    <dbReference type="NCBI Taxonomy" id="4097"/>
    <lineage>
        <taxon>Eukaryota</taxon>
        <taxon>Viridiplantae</taxon>
        <taxon>Streptophyta</taxon>
        <taxon>Embryophyta</taxon>
        <taxon>Tracheophyta</taxon>
        <taxon>Spermatophyta</taxon>
        <taxon>Magnoliopsida</taxon>
        <taxon>eudicotyledons</taxon>
        <taxon>Gunneridae</taxon>
        <taxon>Pentapetalae</taxon>
        <taxon>asterids</taxon>
        <taxon>lamiids</taxon>
        <taxon>Solanales</taxon>
        <taxon>Solanaceae</taxon>
        <taxon>Nicotianoideae</taxon>
        <taxon>Nicotianeae</taxon>
        <taxon>Nicotiana</taxon>
    </lineage>
</organism>
<dbReference type="AlphaFoldDB" id="A0A1S4DCB3"/>
<keyword evidence="1" id="KW-0433">Leucine-rich repeat</keyword>
<protein>
    <submittedName>
        <fullName evidence="5">Leucine-rich repeat receptor-like protein kinase PEPR1</fullName>
    </submittedName>
</protein>
<keyword evidence="3" id="KW-0677">Repeat</keyword>
<sequence length="250" mass="28297">MQRLGLTGNNLTRKLPTTICDHLPNLERLYLSVNNLDDRVRQLTALTNLFLRIQHLEGEIPMELGNLKNLQVLTLTGNGFSGFIPARIFNMSALYILSLDDNRFSGRLPSGLGCGLPSLEEFYCGKNNLNGFVSASISNSSRLRILELSYNDFACPIPESLGNLEHLEFLNLQSPEGSDELYIDFGVYRLRKRSVLHNSRKLHVSEPTVSRSAVEFHGRAGDFAVAVGFRSQWWARPKFSRPRPLFRCQR</sequence>
<evidence type="ECO:0000259" key="4">
    <source>
        <dbReference type="Pfam" id="PF23598"/>
    </source>
</evidence>
<dbReference type="KEGG" id="nta:107828217"/>
<dbReference type="RefSeq" id="XP_016510978.1">
    <property type="nucleotide sequence ID" value="XM_016655492.1"/>
</dbReference>
<dbReference type="PaxDb" id="4097-A0A1S4DCB3"/>
<accession>A0A1S4DCB3</accession>
<evidence type="ECO:0000256" key="3">
    <source>
        <dbReference type="ARBA" id="ARBA00022737"/>
    </source>
</evidence>
<feature type="domain" description="Disease resistance R13L4/SHOC-2-like LRR" evidence="4">
    <location>
        <begin position="46"/>
        <end position="177"/>
    </location>
</feature>
<dbReference type="OrthoDB" id="1938691at2759"/>
<dbReference type="Gene3D" id="3.80.10.10">
    <property type="entry name" value="Ribonuclease Inhibitor"/>
    <property type="match status" value="1"/>
</dbReference>